<sequence length="155" mass="16886">MSTTQKTAEPTTTDGTDGAFTAEERAAMKERAREVRSQARKGSAKPDPETEVLAKIAEMTGSDRTLAERVHALVREVAPDLAPRTWYGMPAYVKDGKVLCFFQSAEKFGARYATLGFNDVARLDDAAMWPTAFALTGLSDEVEARIRELVARAAG</sequence>
<feature type="compositionally biased region" description="Low complexity" evidence="1">
    <location>
        <begin position="11"/>
        <end position="21"/>
    </location>
</feature>
<feature type="compositionally biased region" description="Polar residues" evidence="1">
    <location>
        <begin position="1"/>
        <end position="10"/>
    </location>
</feature>
<evidence type="ECO:0000313" key="3">
    <source>
        <dbReference type="Proteomes" id="UP000029833"/>
    </source>
</evidence>
<comment type="caution">
    <text evidence="2">The sequence shown here is derived from an EMBL/GenBank/DDBJ whole genome shotgun (WGS) entry which is preliminary data.</text>
</comment>
<dbReference type="SUPFAM" id="SSF159888">
    <property type="entry name" value="YdhG-like"/>
    <property type="match status" value="1"/>
</dbReference>
<evidence type="ECO:0000256" key="1">
    <source>
        <dbReference type="SAM" id="MobiDB-lite"/>
    </source>
</evidence>
<dbReference type="RefSeq" id="WP_034632576.1">
    <property type="nucleotide sequence ID" value="NZ_AXNT01000110.1"/>
</dbReference>
<evidence type="ECO:0000313" key="2">
    <source>
        <dbReference type="EMBL" id="KGM01378.1"/>
    </source>
</evidence>
<organism evidence="2 3">
    <name type="scientific">Cellulomonas cellasea DSM 20118</name>
    <dbReference type="NCBI Taxonomy" id="1408250"/>
    <lineage>
        <taxon>Bacteria</taxon>
        <taxon>Bacillati</taxon>
        <taxon>Actinomycetota</taxon>
        <taxon>Actinomycetes</taxon>
        <taxon>Micrococcales</taxon>
        <taxon>Cellulomonadaceae</taxon>
        <taxon>Cellulomonas</taxon>
    </lineage>
</organism>
<dbReference type="AlphaFoldDB" id="A0A0A0B5A0"/>
<name>A0A0A0B5A0_9CELL</name>
<accession>A0A0A0B5A0</accession>
<dbReference type="Gene3D" id="3.90.1150.200">
    <property type="match status" value="1"/>
</dbReference>
<dbReference type="EMBL" id="AXNT01000110">
    <property type="protein sequence ID" value="KGM01378.1"/>
    <property type="molecule type" value="Genomic_DNA"/>
</dbReference>
<feature type="compositionally biased region" description="Basic and acidic residues" evidence="1">
    <location>
        <begin position="22"/>
        <end position="37"/>
    </location>
</feature>
<dbReference type="Proteomes" id="UP000029833">
    <property type="component" value="Unassembled WGS sequence"/>
</dbReference>
<dbReference type="OrthoDB" id="32458at2"/>
<reference evidence="2 3" key="1">
    <citation type="submission" date="2013-10" db="EMBL/GenBank/DDBJ databases">
        <authorList>
            <person name="Wang G."/>
            <person name="Zhuang W."/>
        </authorList>
    </citation>
    <scope>NUCLEOTIDE SEQUENCE [LARGE SCALE GENOMIC DNA]</scope>
    <source>
        <strain evidence="2 3">DSM 20118</strain>
    </source>
</reference>
<keyword evidence="3" id="KW-1185">Reference proteome</keyword>
<feature type="region of interest" description="Disordered" evidence="1">
    <location>
        <begin position="1"/>
        <end position="49"/>
    </location>
</feature>
<protein>
    <submittedName>
        <fullName evidence="2">Uncharacterized protein</fullName>
    </submittedName>
</protein>
<gene>
    <name evidence="2" type="ORF">Q760_01860</name>
</gene>
<proteinExistence type="predicted"/>